<sequence length="449" mass="49844">MNNAPHVLLVNPWIHDFAAYDFWARPYGLLSLGAVLRDHGVRVFFVDCLDRRHPAAKGGDPRSRHGRGPYLKTPIAKPALLAHIPRTYSRYGIRPEWLQADLAALEPPPDLILVTSMMTYWYPGVFETIAMLRRCLPGVPLVLGGIYARLCADHARAFSGADAVVTDTGRTLWTLVREYTGWDVTPRYAPDDWLAAPPPAFDLQRRVTYIPLLTTRGCPFRCAYCASGFLEPRMQRQPYRKVVAQIEQWHRQYGVVDFAFYDDALLVDAAHHALPLLEAIVRSALSLRFHTPNALHIRAIDAETAALMFRAGFHSIRLGLETTAFHDRADLDAKVTEQEFLQAVAHLKRAGFRPGHIGAYLLVGLPGQTQAAVEQAMAVVKAAGVVPVPAHYTPIPHTSLWPAAVAASPYDLAADPLLTNNAIAPCSRQGFSWETLTRLKRLAVPCGQF</sequence>
<feature type="domain" description="B12-binding" evidence="6">
    <location>
        <begin position="11"/>
        <end position="186"/>
    </location>
</feature>
<evidence type="ECO:0000256" key="2">
    <source>
        <dbReference type="ARBA" id="ARBA00022691"/>
    </source>
</evidence>
<keyword evidence="2" id="KW-0949">S-adenosyl-L-methionine</keyword>
<dbReference type="CDD" id="cd01335">
    <property type="entry name" value="Radical_SAM"/>
    <property type="match status" value="1"/>
</dbReference>
<dbReference type="InterPro" id="IPR051198">
    <property type="entry name" value="BchE-like"/>
</dbReference>
<dbReference type="InterPro" id="IPR058240">
    <property type="entry name" value="rSAM_sf"/>
</dbReference>
<dbReference type="Gene3D" id="3.80.30.20">
    <property type="entry name" value="tm_1862 like domain"/>
    <property type="match status" value="1"/>
</dbReference>
<dbReference type="EMBL" id="JALJRB010000003">
    <property type="protein sequence ID" value="MCJ8499900.1"/>
    <property type="molecule type" value="Genomic_DNA"/>
</dbReference>
<dbReference type="SUPFAM" id="SSF102114">
    <property type="entry name" value="Radical SAM enzymes"/>
    <property type="match status" value="1"/>
</dbReference>
<dbReference type="PANTHER" id="PTHR43409">
    <property type="entry name" value="ANAEROBIC MAGNESIUM-PROTOPORPHYRIN IX MONOMETHYL ESTER CYCLASE-RELATED"/>
    <property type="match status" value="1"/>
</dbReference>
<dbReference type="InterPro" id="IPR006158">
    <property type="entry name" value="Cobalamin-bd"/>
</dbReference>
<dbReference type="GO" id="GO:0031419">
    <property type="term" value="F:cobalamin binding"/>
    <property type="evidence" value="ECO:0007669"/>
    <property type="project" value="InterPro"/>
</dbReference>
<evidence type="ECO:0000256" key="5">
    <source>
        <dbReference type="ARBA" id="ARBA00023014"/>
    </source>
</evidence>
<keyword evidence="4" id="KW-0408">Iron</keyword>
<dbReference type="SFLD" id="SFLDS00029">
    <property type="entry name" value="Radical_SAM"/>
    <property type="match status" value="1"/>
</dbReference>
<evidence type="ECO:0000313" key="9">
    <source>
        <dbReference type="Proteomes" id="UP001165427"/>
    </source>
</evidence>
<evidence type="ECO:0000259" key="7">
    <source>
        <dbReference type="PROSITE" id="PS51918"/>
    </source>
</evidence>
<dbReference type="InterPro" id="IPR007197">
    <property type="entry name" value="rSAM"/>
</dbReference>
<protein>
    <submittedName>
        <fullName evidence="8">Radical SAM protein</fullName>
    </submittedName>
</protein>
<dbReference type="GO" id="GO:0051536">
    <property type="term" value="F:iron-sulfur cluster binding"/>
    <property type="evidence" value="ECO:0007669"/>
    <property type="project" value="UniProtKB-KW"/>
</dbReference>
<dbReference type="PANTHER" id="PTHR43409:SF15">
    <property type="entry name" value="PUTATIVE-RELATED"/>
    <property type="match status" value="1"/>
</dbReference>
<reference evidence="8" key="1">
    <citation type="submission" date="2022-04" db="EMBL/GenBank/DDBJ databases">
        <title>Desulfatitalea alkaliphila sp. nov., a novel anaerobic sulfate-reducing bacterium isolated from terrestrial mud volcano, Taman Peninsula, Russia.</title>
        <authorList>
            <person name="Khomyakova M.A."/>
            <person name="Merkel A.Y."/>
            <person name="Slobodkin A.I."/>
        </authorList>
    </citation>
    <scope>NUCLEOTIDE SEQUENCE</scope>
    <source>
        <strain evidence="8">M08but</strain>
    </source>
</reference>
<evidence type="ECO:0000259" key="6">
    <source>
        <dbReference type="PROSITE" id="PS51332"/>
    </source>
</evidence>
<evidence type="ECO:0000313" key="8">
    <source>
        <dbReference type="EMBL" id="MCJ8499900.1"/>
    </source>
</evidence>
<dbReference type="RefSeq" id="WP_246903523.1">
    <property type="nucleotide sequence ID" value="NZ_JALJRB010000003.1"/>
</dbReference>
<dbReference type="Gene3D" id="3.40.50.280">
    <property type="entry name" value="Cobalamin-binding domain"/>
    <property type="match status" value="1"/>
</dbReference>
<evidence type="ECO:0000256" key="3">
    <source>
        <dbReference type="ARBA" id="ARBA00022723"/>
    </source>
</evidence>
<dbReference type="SFLD" id="SFLDG01082">
    <property type="entry name" value="B12-binding_domain_containing"/>
    <property type="match status" value="1"/>
</dbReference>
<name>A0AA41R254_9BACT</name>
<dbReference type="Proteomes" id="UP001165427">
    <property type="component" value="Unassembled WGS sequence"/>
</dbReference>
<dbReference type="SMART" id="SM00729">
    <property type="entry name" value="Elp3"/>
    <property type="match status" value="1"/>
</dbReference>
<keyword evidence="5" id="KW-0411">Iron-sulfur</keyword>
<gene>
    <name evidence="8" type="ORF">MRX98_04890</name>
</gene>
<evidence type="ECO:0000256" key="1">
    <source>
        <dbReference type="ARBA" id="ARBA00001966"/>
    </source>
</evidence>
<dbReference type="AlphaFoldDB" id="A0AA41R254"/>
<proteinExistence type="predicted"/>
<keyword evidence="3" id="KW-0479">Metal-binding</keyword>
<dbReference type="PROSITE" id="PS51332">
    <property type="entry name" value="B12_BINDING"/>
    <property type="match status" value="1"/>
</dbReference>
<dbReference type="Pfam" id="PF04055">
    <property type="entry name" value="Radical_SAM"/>
    <property type="match status" value="1"/>
</dbReference>
<dbReference type="GO" id="GO:0005829">
    <property type="term" value="C:cytosol"/>
    <property type="evidence" value="ECO:0007669"/>
    <property type="project" value="TreeGrafter"/>
</dbReference>
<comment type="caution">
    <text evidence="8">The sequence shown here is derived from an EMBL/GenBank/DDBJ whole genome shotgun (WGS) entry which is preliminary data.</text>
</comment>
<dbReference type="InterPro" id="IPR006638">
    <property type="entry name" value="Elp3/MiaA/NifB-like_rSAM"/>
</dbReference>
<evidence type="ECO:0000256" key="4">
    <source>
        <dbReference type="ARBA" id="ARBA00023004"/>
    </source>
</evidence>
<feature type="domain" description="Radical SAM core" evidence="7">
    <location>
        <begin position="202"/>
        <end position="424"/>
    </location>
</feature>
<dbReference type="InterPro" id="IPR036724">
    <property type="entry name" value="Cobalamin-bd_sf"/>
</dbReference>
<keyword evidence="9" id="KW-1185">Reference proteome</keyword>
<dbReference type="GO" id="GO:0003824">
    <property type="term" value="F:catalytic activity"/>
    <property type="evidence" value="ECO:0007669"/>
    <property type="project" value="InterPro"/>
</dbReference>
<accession>A0AA41R254</accession>
<dbReference type="PROSITE" id="PS51918">
    <property type="entry name" value="RADICAL_SAM"/>
    <property type="match status" value="1"/>
</dbReference>
<organism evidence="8 9">
    <name type="scientific">Desulfatitalea alkaliphila</name>
    <dbReference type="NCBI Taxonomy" id="2929485"/>
    <lineage>
        <taxon>Bacteria</taxon>
        <taxon>Pseudomonadati</taxon>
        <taxon>Thermodesulfobacteriota</taxon>
        <taxon>Desulfobacteria</taxon>
        <taxon>Desulfobacterales</taxon>
        <taxon>Desulfosarcinaceae</taxon>
        <taxon>Desulfatitalea</taxon>
    </lineage>
</organism>
<comment type="cofactor">
    <cofactor evidence="1">
        <name>[4Fe-4S] cluster</name>
        <dbReference type="ChEBI" id="CHEBI:49883"/>
    </cofactor>
</comment>
<dbReference type="SUPFAM" id="SSF52242">
    <property type="entry name" value="Cobalamin (vitamin B12)-binding domain"/>
    <property type="match status" value="1"/>
</dbReference>
<dbReference type="GO" id="GO:0046872">
    <property type="term" value="F:metal ion binding"/>
    <property type="evidence" value="ECO:0007669"/>
    <property type="project" value="UniProtKB-KW"/>
</dbReference>
<dbReference type="InterPro" id="IPR023404">
    <property type="entry name" value="rSAM_horseshoe"/>
</dbReference>